<dbReference type="OrthoDB" id="5125216at2"/>
<keyword evidence="3" id="KW-1185">Reference proteome</keyword>
<accession>A0A2S1R3W9</accession>
<evidence type="ECO:0000313" key="2">
    <source>
        <dbReference type="EMBL" id="AWH90963.1"/>
    </source>
</evidence>
<proteinExistence type="predicted"/>
<protein>
    <recommendedName>
        <fullName evidence="4">YtxH domain-containing protein</fullName>
    </recommendedName>
</protein>
<gene>
    <name evidence="2" type="ORF">A6035_00830</name>
</gene>
<feature type="region of interest" description="Disordered" evidence="1">
    <location>
        <begin position="46"/>
        <end position="118"/>
    </location>
</feature>
<dbReference type="KEGG" id="dlu:A6035_00830"/>
<organism evidence="2 3">
    <name type="scientific">Dietzia lutea</name>
    <dbReference type="NCBI Taxonomy" id="546160"/>
    <lineage>
        <taxon>Bacteria</taxon>
        <taxon>Bacillati</taxon>
        <taxon>Actinomycetota</taxon>
        <taxon>Actinomycetes</taxon>
        <taxon>Mycobacteriales</taxon>
        <taxon>Dietziaceae</taxon>
        <taxon>Dietzia</taxon>
    </lineage>
</organism>
<feature type="compositionally biased region" description="Polar residues" evidence="1">
    <location>
        <begin position="89"/>
        <end position="118"/>
    </location>
</feature>
<dbReference type="RefSeq" id="WP_108846230.1">
    <property type="nucleotide sequence ID" value="NZ_CP015449.1"/>
</dbReference>
<evidence type="ECO:0008006" key="4">
    <source>
        <dbReference type="Google" id="ProtNLM"/>
    </source>
</evidence>
<reference evidence="2 3" key="1">
    <citation type="submission" date="2016-04" db="EMBL/GenBank/DDBJ databases">
        <title>Complete genome sequence of Dietzia lutea YIM 80766T, a strain isolated from desert soil in Egypt.</title>
        <authorList>
            <person name="Zhao J."/>
            <person name="Hu B."/>
            <person name="Geng S."/>
            <person name="Nie Y."/>
            <person name="Tang Y."/>
        </authorList>
    </citation>
    <scope>NUCLEOTIDE SEQUENCE [LARGE SCALE GENOMIC DNA]</scope>
    <source>
        <strain evidence="2 3">YIM 80766</strain>
    </source>
</reference>
<dbReference type="Proteomes" id="UP000244928">
    <property type="component" value="Chromosome"/>
</dbReference>
<sequence>MSKVLLVAAAAAGYVMGSRAGREHYEIIRDKALELWQKPEVQEAANQATEVAKDKAGQVKDQVAESLDQSRNGGGDGDGPSDGVKHSTVRAQPSTDRAEPSTAQNLYPGSADGTATPS</sequence>
<dbReference type="AlphaFoldDB" id="A0A2S1R3W9"/>
<evidence type="ECO:0000313" key="3">
    <source>
        <dbReference type="Proteomes" id="UP000244928"/>
    </source>
</evidence>
<dbReference type="EMBL" id="CP015449">
    <property type="protein sequence ID" value="AWH90963.1"/>
    <property type="molecule type" value="Genomic_DNA"/>
</dbReference>
<evidence type="ECO:0000256" key="1">
    <source>
        <dbReference type="SAM" id="MobiDB-lite"/>
    </source>
</evidence>
<name>A0A2S1R3W9_9ACTN</name>